<dbReference type="KEGG" id="ehx:EMIHUDRAFT_459304"/>
<dbReference type="Pfam" id="PF04083">
    <property type="entry name" value="Abhydro_lipase"/>
    <property type="match status" value="1"/>
</dbReference>
<feature type="region of interest" description="Disordered" evidence="1">
    <location>
        <begin position="193"/>
        <end position="241"/>
    </location>
</feature>
<feature type="domain" description="Partial AB-hydrolase lipase" evidence="3">
    <location>
        <begin position="60"/>
        <end position="120"/>
    </location>
</feature>
<reference evidence="5" key="1">
    <citation type="journal article" date="2013" name="Nature">
        <title>Pan genome of the phytoplankton Emiliania underpins its global distribution.</title>
        <authorList>
            <person name="Read B.A."/>
            <person name="Kegel J."/>
            <person name="Klute M.J."/>
            <person name="Kuo A."/>
            <person name="Lefebvre S.C."/>
            <person name="Maumus F."/>
            <person name="Mayer C."/>
            <person name="Miller J."/>
            <person name="Monier A."/>
            <person name="Salamov A."/>
            <person name="Young J."/>
            <person name="Aguilar M."/>
            <person name="Claverie J.M."/>
            <person name="Frickenhaus S."/>
            <person name="Gonzalez K."/>
            <person name="Herman E.K."/>
            <person name="Lin Y.C."/>
            <person name="Napier J."/>
            <person name="Ogata H."/>
            <person name="Sarno A.F."/>
            <person name="Shmutz J."/>
            <person name="Schroeder D."/>
            <person name="de Vargas C."/>
            <person name="Verret F."/>
            <person name="von Dassow P."/>
            <person name="Valentin K."/>
            <person name="Van de Peer Y."/>
            <person name="Wheeler G."/>
            <person name="Dacks J.B."/>
            <person name="Delwiche C.F."/>
            <person name="Dyhrman S.T."/>
            <person name="Glockner G."/>
            <person name="John U."/>
            <person name="Richards T."/>
            <person name="Worden A.Z."/>
            <person name="Zhang X."/>
            <person name="Grigoriev I.V."/>
            <person name="Allen A.E."/>
            <person name="Bidle K."/>
            <person name="Borodovsky M."/>
            <person name="Bowler C."/>
            <person name="Brownlee C."/>
            <person name="Cock J.M."/>
            <person name="Elias M."/>
            <person name="Gladyshev V.N."/>
            <person name="Groth M."/>
            <person name="Guda C."/>
            <person name="Hadaegh A."/>
            <person name="Iglesias-Rodriguez M.D."/>
            <person name="Jenkins J."/>
            <person name="Jones B.M."/>
            <person name="Lawson T."/>
            <person name="Leese F."/>
            <person name="Lindquist E."/>
            <person name="Lobanov A."/>
            <person name="Lomsadze A."/>
            <person name="Malik S.B."/>
            <person name="Marsh M.E."/>
            <person name="Mackinder L."/>
            <person name="Mock T."/>
            <person name="Mueller-Roeber B."/>
            <person name="Pagarete A."/>
            <person name="Parker M."/>
            <person name="Probert I."/>
            <person name="Quesneville H."/>
            <person name="Raines C."/>
            <person name="Rensing S.A."/>
            <person name="Riano-Pachon D.M."/>
            <person name="Richier S."/>
            <person name="Rokitta S."/>
            <person name="Shiraiwa Y."/>
            <person name="Soanes D.M."/>
            <person name="van der Giezen M."/>
            <person name="Wahlund T.M."/>
            <person name="Williams B."/>
            <person name="Wilson W."/>
            <person name="Wolfe G."/>
            <person name="Wurch L.L."/>
        </authorList>
    </citation>
    <scope>NUCLEOTIDE SEQUENCE</scope>
</reference>
<evidence type="ECO:0000259" key="3">
    <source>
        <dbReference type="Pfam" id="PF04083"/>
    </source>
</evidence>
<dbReference type="EnsemblProtists" id="EOD15510">
    <property type="protein sequence ID" value="EOD15510"/>
    <property type="gene ID" value="EMIHUDRAFT_459304"/>
</dbReference>
<proteinExistence type="predicted"/>
<dbReference type="AlphaFoldDB" id="A0A0D3IW75"/>
<feature type="compositionally biased region" description="Gly residues" evidence="1">
    <location>
        <begin position="194"/>
        <end position="238"/>
    </location>
</feature>
<dbReference type="GeneID" id="17261671"/>
<dbReference type="InterPro" id="IPR029058">
    <property type="entry name" value="AB_hydrolase_fold"/>
</dbReference>
<sequence length="476" mass="49083">MIVPQQPSWQLAVSRRLGLVCASLALIVLVAQASPPSEVSDASEQLEERVPSCYPFCGMEVVVHKGYGLERHYATTPDGYILGLFRLLPRGEKSAARLARSPPLVLQHALLDSSFAWVSNYHKNQSLALLASDAGYDVWLGNNRGNVYSRNHTRLDPDADAAFWDFTFEDMATADLPATLRYVLEHRAAEAAAAGGGGGGGGGGARGGDGGSGGGGSGGGGDDGGGGGGDGGGGGGKGSVSTRLRLPARSIGFIGHSEGTMQGFAGFSLAENAEVAEAVALFGALAPVAFLSGIDSPVVRGGERAAVQRDAAAGLPARGGLQGARRDVVGRARLARHSGGRGAAARGARADGEGGAPRGGRFRASRLYLVDTRRGGGLPAAPLHDARTATARERAVRRRGCSRAHTRPCSRACGRKTAQRRLAMRKCEGLARQLARSRPAPSSLPSSLGFGSPLPHPSPHLPLALAHRENGVPTVE</sequence>
<protein>
    <recommendedName>
        <fullName evidence="3">Partial AB-hydrolase lipase domain-containing protein</fullName>
    </recommendedName>
</protein>
<dbReference type="PANTHER" id="PTHR11005">
    <property type="entry name" value="LYSOSOMAL ACID LIPASE-RELATED"/>
    <property type="match status" value="1"/>
</dbReference>
<accession>A0A0D3IW75</accession>
<dbReference type="InterPro" id="IPR006693">
    <property type="entry name" value="AB_hydrolase_lipase"/>
</dbReference>
<feature type="signal peptide" evidence="2">
    <location>
        <begin position="1"/>
        <end position="33"/>
    </location>
</feature>
<dbReference type="Proteomes" id="UP000013827">
    <property type="component" value="Unassembled WGS sequence"/>
</dbReference>
<feature type="chain" id="PRO_5044247002" description="Partial AB-hydrolase lipase domain-containing protein" evidence="2">
    <location>
        <begin position="34"/>
        <end position="476"/>
    </location>
</feature>
<evidence type="ECO:0000313" key="4">
    <source>
        <dbReference type="EnsemblProtists" id="EOD15510"/>
    </source>
</evidence>
<evidence type="ECO:0000313" key="5">
    <source>
        <dbReference type="Proteomes" id="UP000013827"/>
    </source>
</evidence>
<evidence type="ECO:0000256" key="2">
    <source>
        <dbReference type="SAM" id="SignalP"/>
    </source>
</evidence>
<dbReference type="RefSeq" id="XP_005767939.1">
    <property type="nucleotide sequence ID" value="XM_005767882.1"/>
</dbReference>
<dbReference type="HOGENOM" id="CLU_574197_0_0_1"/>
<dbReference type="SUPFAM" id="SSF53474">
    <property type="entry name" value="alpha/beta-Hydrolases"/>
    <property type="match status" value="1"/>
</dbReference>
<feature type="region of interest" description="Disordered" evidence="1">
    <location>
        <begin position="335"/>
        <end position="359"/>
    </location>
</feature>
<dbReference type="PaxDb" id="2903-EOD15510"/>
<feature type="compositionally biased region" description="Low complexity" evidence="1">
    <location>
        <begin position="434"/>
        <end position="453"/>
    </location>
</feature>
<organism evidence="4 5">
    <name type="scientific">Emiliania huxleyi (strain CCMP1516)</name>
    <dbReference type="NCBI Taxonomy" id="280463"/>
    <lineage>
        <taxon>Eukaryota</taxon>
        <taxon>Haptista</taxon>
        <taxon>Haptophyta</taxon>
        <taxon>Prymnesiophyceae</taxon>
        <taxon>Isochrysidales</taxon>
        <taxon>Noelaerhabdaceae</taxon>
        <taxon>Emiliania</taxon>
    </lineage>
</organism>
<reference evidence="4" key="2">
    <citation type="submission" date="2024-10" db="UniProtKB">
        <authorList>
            <consortium name="EnsemblProtists"/>
        </authorList>
    </citation>
    <scope>IDENTIFICATION</scope>
</reference>
<keyword evidence="2" id="KW-0732">Signal</keyword>
<evidence type="ECO:0000256" key="1">
    <source>
        <dbReference type="SAM" id="MobiDB-lite"/>
    </source>
</evidence>
<dbReference type="eggNOG" id="KOG2624">
    <property type="taxonomic scope" value="Eukaryota"/>
</dbReference>
<keyword evidence="5" id="KW-1185">Reference proteome</keyword>
<dbReference type="Gene3D" id="3.40.50.1820">
    <property type="entry name" value="alpha/beta hydrolase"/>
    <property type="match status" value="1"/>
</dbReference>
<dbReference type="GO" id="GO:0006629">
    <property type="term" value="P:lipid metabolic process"/>
    <property type="evidence" value="ECO:0007669"/>
    <property type="project" value="InterPro"/>
</dbReference>
<dbReference type="STRING" id="2903.R1DLW4"/>
<name>A0A0D3IW75_EMIH1</name>
<feature type="region of interest" description="Disordered" evidence="1">
    <location>
        <begin position="434"/>
        <end position="476"/>
    </location>
</feature>